<sequence>MPQKVIQNNEELLLRDLAIITLRLLALLGTEAICERCFSQLKLIHSHLRTKLKSDILDSILRIKTNLIDDYSDISDSMIKVKMPIPYDDQIIILLCDDDVDLLIDNEVVIVLNDDDVVDTTSLNDNTSLNEEVKLTVNNHAVLMIDNAIAIVFHDDNDVTVDNHVGLVIDNAVAIDFNDEISLVIDNAPDFALADVEFDSETVNMNDMIDIT</sequence>
<evidence type="ECO:0008006" key="3">
    <source>
        <dbReference type="Google" id="ProtNLM"/>
    </source>
</evidence>
<gene>
    <name evidence="1" type="ORF">M9Y10_007458</name>
</gene>
<proteinExistence type="predicted"/>
<name>A0ABR2J2P3_9EUKA</name>
<evidence type="ECO:0000313" key="1">
    <source>
        <dbReference type="EMBL" id="KAK8871718.1"/>
    </source>
</evidence>
<dbReference type="Proteomes" id="UP001470230">
    <property type="component" value="Unassembled WGS sequence"/>
</dbReference>
<dbReference type="InterPro" id="IPR012337">
    <property type="entry name" value="RNaseH-like_sf"/>
</dbReference>
<protein>
    <recommendedName>
        <fullName evidence="3">HAT C-terminal dimerisation domain-containing protein</fullName>
    </recommendedName>
</protein>
<evidence type="ECO:0000313" key="2">
    <source>
        <dbReference type="Proteomes" id="UP001470230"/>
    </source>
</evidence>
<organism evidence="1 2">
    <name type="scientific">Tritrichomonas musculus</name>
    <dbReference type="NCBI Taxonomy" id="1915356"/>
    <lineage>
        <taxon>Eukaryota</taxon>
        <taxon>Metamonada</taxon>
        <taxon>Parabasalia</taxon>
        <taxon>Tritrichomonadida</taxon>
        <taxon>Tritrichomonadidae</taxon>
        <taxon>Tritrichomonas</taxon>
    </lineage>
</organism>
<dbReference type="EMBL" id="JAPFFF010000013">
    <property type="protein sequence ID" value="KAK8871718.1"/>
    <property type="molecule type" value="Genomic_DNA"/>
</dbReference>
<keyword evidence="2" id="KW-1185">Reference proteome</keyword>
<comment type="caution">
    <text evidence="1">The sequence shown here is derived from an EMBL/GenBank/DDBJ whole genome shotgun (WGS) entry which is preliminary data.</text>
</comment>
<dbReference type="SUPFAM" id="SSF53098">
    <property type="entry name" value="Ribonuclease H-like"/>
    <property type="match status" value="1"/>
</dbReference>
<accession>A0ABR2J2P3</accession>
<reference evidence="1 2" key="1">
    <citation type="submission" date="2024-04" db="EMBL/GenBank/DDBJ databases">
        <title>Tritrichomonas musculus Genome.</title>
        <authorList>
            <person name="Alves-Ferreira E."/>
            <person name="Grigg M."/>
            <person name="Lorenzi H."/>
            <person name="Galac M."/>
        </authorList>
    </citation>
    <scope>NUCLEOTIDE SEQUENCE [LARGE SCALE GENOMIC DNA]</scope>
    <source>
        <strain evidence="1 2">EAF2021</strain>
    </source>
</reference>